<name>A0A0V0XZ53_TRIPS</name>
<dbReference type="EMBL" id="JYDU01000097">
    <property type="protein sequence ID" value="KRX93036.1"/>
    <property type="molecule type" value="Genomic_DNA"/>
</dbReference>
<dbReference type="Proteomes" id="UP000054815">
    <property type="component" value="Unassembled WGS sequence"/>
</dbReference>
<evidence type="ECO:0000313" key="1">
    <source>
        <dbReference type="EMBL" id="KRX93036.1"/>
    </source>
</evidence>
<dbReference type="AlphaFoldDB" id="A0A0V0XZ53"/>
<organism evidence="1 2">
    <name type="scientific">Trichinella pseudospiralis</name>
    <name type="common">Parasitic roundworm</name>
    <dbReference type="NCBI Taxonomy" id="6337"/>
    <lineage>
        <taxon>Eukaryota</taxon>
        <taxon>Metazoa</taxon>
        <taxon>Ecdysozoa</taxon>
        <taxon>Nematoda</taxon>
        <taxon>Enoplea</taxon>
        <taxon>Dorylaimia</taxon>
        <taxon>Trichinellida</taxon>
        <taxon>Trichinellidae</taxon>
        <taxon>Trichinella</taxon>
    </lineage>
</organism>
<proteinExistence type="predicted"/>
<evidence type="ECO:0000313" key="2">
    <source>
        <dbReference type="Proteomes" id="UP000054815"/>
    </source>
</evidence>
<reference evidence="1 2" key="1">
    <citation type="submission" date="2015-01" db="EMBL/GenBank/DDBJ databases">
        <title>Evolution of Trichinella species and genotypes.</title>
        <authorList>
            <person name="Korhonen P.K."/>
            <person name="Edoardo P."/>
            <person name="Giuseppe L.R."/>
            <person name="Gasser R.B."/>
        </authorList>
    </citation>
    <scope>NUCLEOTIDE SEQUENCE [LARGE SCALE GENOMIC DNA]</scope>
    <source>
        <strain evidence="1">ISS141</strain>
    </source>
</reference>
<protein>
    <submittedName>
        <fullName evidence="1">Uncharacterized protein</fullName>
    </submittedName>
</protein>
<accession>A0A0V0XZ53</accession>
<comment type="caution">
    <text evidence="1">The sequence shown here is derived from an EMBL/GenBank/DDBJ whole genome shotgun (WGS) entry which is preliminary data.</text>
</comment>
<gene>
    <name evidence="1" type="ORF">T4E_832</name>
</gene>
<sequence>MCHTSATQKERKPILRMSPVVNHSSILMKFGKPRNLAVSEVHRILETTGVAG</sequence>